<evidence type="ECO:0000313" key="7">
    <source>
        <dbReference type="Proteomes" id="UP000623129"/>
    </source>
</evidence>
<proteinExistence type="inferred from homology"/>
<feature type="region of interest" description="Disordered" evidence="4">
    <location>
        <begin position="500"/>
        <end position="539"/>
    </location>
</feature>
<dbReference type="GO" id="GO:0008234">
    <property type="term" value="F:cysteine-type peptidase activity"/>
    <property type="evidence" value="ECO:0007669"/>
    <property type="project" value="InterPro"/>
</dbReference>
<feature type="compositionally biased region" description="Basic residues" evidence="4">
    <location>
        <begin position="584"/>
        <end position="597"/>
    </location>
</feature>
<dbReference type="OrthoDB" id="76387at2759"/>
<protein>
    <submittedName>
        <fullName evidence="6">Ulp1 protease family, C-terminal catalytic domain-containing protein</fullName>
    </submittedName>
</protein>
<dbReference type="AlphaFoldDB" id="A0A833QTK8"/>
<keyword evidence="3" id="KW-0378">Hydrolase</keyword>
<evidence type="ECO:0000256" key="2">
    <source>
        <dbReference type="ARBA" id="ARBA00022670"/>
    </source>
</evidence>
<evidence type="ECO:0000259" key="5">
    <source>
        <dbReference type="Pfam" id="PF02902"/>
    </source>
</evidence>
<evidence type="ECO:0000256" key="1">
    <source>
        <dbReference type="ARBA" id="ARBA00005234"/>
    </source>
</evidence>
<feature type="compositionally biased region" description="Polar residues" evidence="4">
    <location>
        <begin position="567"/>
        <end position="576"/>
    </location>
</feature>
<dbReference type="InterPro" id="IPR038765">
    <property type="entry name" value="Papain-like_cys_pep_sf"/>
</dbReference>
<dbReference type="SUPFAM" id="SSF54001">
    <property type="entry name" value="Cysteine proteinases"/>
    <property type="match status" value="1"/>
</dbReference>
<dbReference type="EMBL" id="SWLB01000014">
    <property type="protein sequence ID" value="KAF3329334.1"/>
    <property type="molecule type" value="Genomic_DNA"/>
</dbReference>
<feature type="region of interest" description="Disordered" evidence="4">
    <location>
        <begin position="288"/>
        <end position="337"/>
    </location>
</feature>
<feature type="compositionally biased region" description="Basic and acidic residues" evidence="4">
    <location>
        <begin position="77"/>
        <end position="87"/>
    </location>
</feature>
<reference evidence="6" key="1">
    <citation type="submission" date="2020-01" db="EMBL/GenBank/DDBJ databases">
        <title>Genome sequence of Kobresia littledalei, the first chromosome-level genome in the family Cyperaceae.</title>
        <authorList>
            <person name="Qu G."/>
        </authorList>
    </citation>
    <scope>NUCLEOTIDE SEQUENCE</scope>
    <source>
        <strain evidence="6">C.B.Clarke</strain>
        <tissue evidence="6">Leaf</tissue>
    </source>
</reference>
<comment type="caution">
    <text evidence="6">The sequence shown here is derived from an EMBL/GenBank/DDBJ whole genome shotgun (WGS) entry which is preliminary data.</text>
</comment>
<comment type="similarity">
    <text evidence="1">Belongs to the peptidase C48 family.</text>
</comment>
<feature type="compositionally biased region" description="Basic and acidic residues" evidence="4">
    <location>
        <begin position="410"/>
        <end position="419"/>
    </location>
</feature>
<feature type="region of interest" description="Disordered" evidence="4">
    <location>
        <begin position="400"/>
        <end position="485"/>
    </location>
</feature>
<keyword evidence="7" id="KW-1185">Reference proteome</keyword>
<name>A0A833QTK8_9POAL</name>
<feature type="region of interest" description="Disordered" evidence="4">
    <location>
        <begin position="1"/>
        <end position="97"/>
    </location>
</feature>
<dbReference type="Pfam" id="PF02902">
    <property type="entry name" value="Peptidase_C48"/>
    <property type="match status" value="1"/>
</dbReference>
<feature type="domain" description="Ubiquitin-like protease family profile" evidence="5">
    <location>
        <begin position="798"/>
        <end position="909"/>
    </location>
</feature>
<evidence type="ECO:0000256" key="3">
    <source>
        <dbReference type="ARBA" id="ARBA00022801"/>
    </source>
</evidence>
<keyword evidence="2 6" id="KW-0645">Protease</keyword>
<sequence length="932" mass="105352">MEQIGGNEQAVLPQSEEAVLPQSEEVVLPQSEESVLPEASAPQISGNEEGNVTIADSREQHELSTQSPVQPAQVVDDSVKISQEQHELSTQSPVQPAQVDDYLEKISEEQHESPSGSLIPPAQLDDDSVNISKEQHESPSQSSIQATQLDEDLEKISEVLDNVLVGDIDTSELKWEPAELLNKEKGFVASDQFSVLSNNVQLRKPKHSHLLKLITEMAPVYCLFNFNVSSELVQRAAKHRFEDLKYIQDSSGILLLSPASEQKLLAQASHSERQYYISKRLFRSPAKAIEGTEKGTSGHEQKKKPKSVDAKLEGKVPSEGAVSGDAKFSPDAGQKKVGVNTRSSLKLLSKSANVQDNVPSGQKKSVVNTRSSLKLLCQAAEIKETPASPLKKKVLFGETVTPTPSVGRDAPVKKSKNETKQPQAVEENVLSEEDTHGFTTQEDESQDPKIDKIIQDVIAHHKEKEKSEGGQEADEKQGIEKEEIVGMKVEVAEEKEAVCNLGDMDGPSFSLGLSPEVQIPTDDKEKEKEKLDVDKSDLKSRPKVLGAKFVYERGQCKKRGRKPLPETETNVVEISSQEPEQQKPKPKKKIAGRRKKRVPIRRTMPKRGANEPKPSFLGEPFVHDVAKVAVPPGDWIPCILAKYGEEYNEFDDVPFKLNYPDWDFFSDSIFVDPTFESCTGKVPLPNKKWSYDNRDLVSVEVSNVLDSWVKKYFQFEIGDEDYPFKNTQSGLFMTIDQFRDLLFSNNQVGSEAVDIALFIMQLETPVDEEWFYLTNDCIEMAPFNQLDIVYRRQRELFSPQFEKCRWLFVPLVGRKHWILAAFDLKNQKIQMYNSLNPSSNQYYLEPHINYLHWVKYFLSWRLGKESWMDVQLSWMETPQQSSQDCAIFVLRCIDCLTRKVPLDFTQEMISAERVLLACRILTDERNEFKFAI</sequence>
<dbReference type="Gene3D" id="3.40.395.10">
    <property type="entry name" value="Adenoviral Proteinase, Chain A"/>
    <property type="match status" value="1"/>
</dbReference>
<feature type="compositionally biased region" description="Basic and acidic residues" evidence="4">
    <location>
        <begin position="446"/>
        <end position="485"/>
    </location>
</feature>
<accession>A0A833QTK8</accession>
<organism evidence="6 7">
    <name type="scientific">Carex littledalei</name>
    <dbReference type="NCBI Taxonomy" id="544730"/>
    <lineage>
        <taxon>Eukaryota</taxon>
        <taxon>Viridiplantae</taxon>
        <taxon>Streptophyta</taxon>
        <taxon>Embryophyta</taxon>
        <taxon>Tracheophyta</taxon>
        <taxon>Spermatophyta</taxon>
        <taxon>Magnoliopsida</taxon>
        <taxon>Liliopsida</taxon>
        <taxon>Poales</taxon>
        <taxon>Cyperaceae</taxon>
        <taxon>Cyperoideae</taxon>
        <taxon>Cariceae</taxon>
        <taxon>Carex</taxon>
        <taxon>Carex subgen. Euthyceras</taxon>
    </lineage>
</organism>
<gene>
    <name evidence="6" type="ORF">FCM35_KLT04665</name>
</gene>
<evidence type="ECO:0000256" key="4">
    <source>
        <dbReference type="SAM" id="MobiDB-lite"/>
    </source>
</evidence>
<dbReference type="GO" id="GO:0006508">
    <property type="term" value="P:proteolysis"/>
    <property type="evidence" value="ECO:0007669"/>
    <property type="project" value="UniProtKB-KW"/>
</dbReference>
<feature type="compositionally biased region" description="Basic and acidic residues" evidence="4">
    <location>
        <begin position="521"/>
        <end position="539"/>
    </location>
</feature>
<feature type="compositionally biased region" description="Basic and acidic residues" evidence="4">
    <location>
        <begin position="290"/>
        <end position="316"/>
    </location>
</feature>
<dbReference type="InterPro" id="IPR003653">
    <property type="entry name" value="Peptidase_C48_C"/>
</dbReference>
<evidence type="ECO:0000313" key="6">
    <source>
        <dbReference type="EMBL" id="KAF3329334.1"/>
    </source>
</evidence>
<feature type="region of interest" description="Disordered" evidence="4">
    <location>
        <begin position="556"/>
        <end position="597"/>
    </location>
</feature>
<dbReference type="Proteomes" id="UP000623129">
    <property type="component" value="Unassembled WGS sequence"/>
</dbReference>